<comment type="caution">
    <text evidence="8">The sequence shown here is derived from an EMBL/GenBank/DDBJ whole genome shotgun (WGS) entry which is preliminary data.</text>
</comment>
<feature type="binding site" evidence="5">
    <location>
        <begin position="388"/>
        <end position="391"/>
    </location>
    <ligand>
        <name>GTP</name>
        <dbReference type="ChEBI" id="CHEBI:37565"/>
    </ligand>
</feature>
<dbReference type="Pfam" id="PF00503">
    <property type="entry name" value="G-alpha"/>
    <property type="match status" value="1"/>
</dbReference>
<dbReference type="Gene3D" id="1.10.400.10">
    <property type="entry name" value="GI Alpha 1, domain 2-like"/>
    <property type="match status" value="1"/>
</dbReference>
<accession>A0AAV5RH21</accession>
<reference evidence="8 9" key="1">
    <citation type="journal article" date="2023" name="Elife">
        <title>Identification of key yeast species and microbe-microbe interactions impacting larval growth of Drosophila in the wild.</title>
        <authorList>
            <person name="Mure A."/>
            <person name="Sugiura Y."/>
            <person name="Maeda R."/>
            <person name="Honda K."/>
            <person name="Sakurai N."/>
            <person name="Takahashi Y."/>
            <person name="Watada M."/>
            <person name="Katoh T."/>
            <person name="Gotoh A."/>
            <person name="Gotoh Y."/>
            <person name="Taniguchi I."/>
            <person name="Nakamura K."/>
            <person name="Hayashi T."/>
            <person name="Katayama T."/>
            <person name="Uemura T."/>
            <person name="Hattori Y."/>
        </authorList>
    </citation>
    <scope>NUCLEOTIDE SEQUENCE [LARGE SCALE GENOMIC DNA]</scope>
    <source>
        <strain evidence="8 9">SB-73</strain>
    </source>
</reference>
<protein>
    <submittedName>
        <fullName evidence="8">Guanine nucleotide-binding protein subunit alpha</fullName>
    </submittedName>
</protein>
<dbReference type="InterPro" id="IPR001019">
    <property type="entry name" value="Gprotein_alpha_su"/>
</dbReference>
<evidence type="ECO:0000256" key="5">
    <source>
        <dbReference type="PIRSR" id="PIRSR601019-1"/>
    </source>
</evidence>
<dbReference type="PANTHER" id="PTHR10218:SF302">
    <property type="entry name" value="GUANINE NUCLEOTIDE-BINDING PROTEIN ALPHA-5 SUBUNIT"/>
    <property type="match status" value="1"/>
</dbReference>
<dbReference type="GO" id="GO:0005737">
    <property type="term" value="C:cytoplasm"/>
    <property type="evidence" value="ECO:0007669"/>
    <property type="project" value="TreeGrafter"/>
</dbReference>
<dbReference type="PROSITE" id="PS51882">
    <property type="entry name" value="G_ALPHA"/>
    <property type="match status" value="1"/>
</dbReference>
<dbReference type="GO" id="GO:0001664">
    <property type="term" value="F:G protein-coupled receptor binding"/>
    <property type="evidence" value="ECO:0007669"/>
    <property type="project" value="TreeGrafter"/>
</dbReference>
<evidence type="ECO:0000256" key="7">
    <source>
        <dbReference type="SAM" id="MobiDB-lite"/>
    </source>
</evidence>
<keyword evidence="4" id="KW-0807">Transducer</keyword>
<dbReference type="Gene3D" id="3.40.50.300">
    <property type="entry name" value="P-loop containing nucleotide triphosphate hydrolases"/>
    <property type="match status" value="2"/>
</dbReference>
<dbReference type="PRINTS" id="PR00318">
    <property type="entry name" value="GPROTEINA"/>
</dbReference>
<evidence type="ECO:0000313" key="8">
    <source>
        <dbReference type="EMBL" id="GMM49886.1"/>
    </source>
</evidence>
<feature type="binding site" evidence="5">
    <location>
        <position position="445"/>
    </location>
    <ligand>
        <name>GTP</name>
        <dbReference type="ChEBI" id="CHEBI:37565"/>
    </ligand>
</feature>
<dbReference type="GO" id="GO:0046872">
    <property type="term" value="F:metal ion binding"/>
    <property type="evidence" value="ECO:0007669"/>
    <property type="project" value="UniProtKB-KW"/>
</dbReference>
<evidence type="ECO:0000256" key="4">
    <source>
        <dbReference type="ARBA" id="ARBA00023224"/>
    </source>
</evidence>
<evidence type="ECO:0000256" key="1">
    <source>
        <dbReference type="ARBA" id="ARBA00022723"/>
    </source>
</evidence>
<keyword evidence="3 5" id="KW-0342">GTP-binding</keyword>
<feature type="compositionally biased region" description="Low complexity" evidence="7">
    <location>
        <begin position="12"/>
        <end position="28"/>
    </location>
</feature>
<feature type="binding site" evidence="5">
    <location>
        <begin position="319"/>
        <end position="323"/>
    </location>
    <ligand>
        <name>GTP</name>
        <dbReference type="ChEBI" id="CHEBI:37565"/>
    </ligand>
</feature>
<dbReference type="PANTHER" id="PTHR10218">
    <property type="entry name" value="GTP-BINDING PROTEIN ALPHA SUBUNIT"/>
    <property type="match status" value="1"/>
</dbReference>
<feature type="region of interest" description="Disordered" evidence="7">
    <location>
        <begin position="1"/>
        <end position="30"/>
    </location>
</feature>
<evidence type="ECO:0000256" key="2">
    <source>
        <dbReference type="ARBA" id="ARBA00022741"/>
    </source>
</evidence>
<dbReference type="GO" id="GO:0003924">
    <property type="term" value="F:GTPase activity"/>
    <property type="evidence" value="ECO:0007669"/>
    <property type="project" value="InterPro"/>
</dbReference>
<dbReference type="CDD" id="cd00066">
    <property type="entry name" value="G-alpha"/>
    <property type="match status" value="1"/>
</dbReference>
<dbReference type="FunFam" id="3.40.50.300:FF:000692">
    <property type="entry name" value="Guanine nucleotide-binding protein subunit alpha"/>
    <property type="match status" value="1"/>
</dbReference>
<dbReference type="SUPFAM" id="SSF52540">
    <property type="entry name" value="P-loop containing nucleoside triphosphate hydrolases"/>
    <property type="match status" value="1"/>
</dbReference>
<evidence type="ECO:0000256" key="6">
    <source>
        <dbReference type="PIRSR" id="PIRSR601019-2"/>
    </source>
</evidence>
<dbReference type="SUPFAM" id="SSF47895">
    <property type="entry name" value="Transducin (alpha subunit), insertion domain"/>
    <property type="match status" value="1"/>
</dbReference>
<dbReference type="Proteomes" id="UP001362899">
    <property type="component" value="Unassembled WGS sequence"/>
</dbReference>
<dbReference type="GO" id="GO:0000750">
    <property type="term" value="P:pheromone-dependent signal transduction involved in conjugation with cellular fusion"/>
    <property type="evidence" value="ECO:0007669"/>
    <property type="project" value="TreeGrafter"/>
</dbReference>
<dbReference type="InterPro" id="IPR011025">
    <property type="entry name" value="GproteinA_insert"/>
</dbReference>
<proteinExistence type="predicted"/>
<evidence type="ECO:0000256" key="3">
    <source>
        <dbReference type="ARBA" id="ARBA00023134"/>
    </source>
</evidence>
<keyword evidence="6" id="KW-0460">Magnesium</keyword>
<gene>
    <name evidence="8" type="ORF">DASB73_008440</name>
</gene>
<dbReference type="GO" id="GO:0007186">
    <property type="term" value="P:G protein-coupled receptor signaling pathway"/>
    <property type="evidence" value="ECO:0007669"/>
    <property type="project" value="InterPro"/>
</dbReference>
<dbReference type="GO" id="GO:0005525">
    <property type="term" value="F:GTP binding"/>
    <property type="evidence" value="ECO:0007669"/>
    <property type="project" value="UniProtKB-KW"/>
</dbReference>
<dbReference type="GO" id="GO:0005834">
    <property type="term" value="C:heterotrimeric G-protein complex"/>
    <property type="evidence" value="ECO:0007669"/>
    <property type="project" value="TreeGrafter"/>
</dbReference>
<keyword evidence="2 5" id="KW-0547">Nucleotide-binding</keyword>
<feature type="binding site" evidence="6">
    <location>
        <position position="300"/>
    </location>
    <ligand>
        <name>Mg(2+)</name>
        <dbReference type="ChEBI" id="CHEBI:18420"/>
    </ligand>
</feature>
<keyword evidence="1 6" id="KW-0479">Metal-binding</keyword>
<dbReference type="InterPro" id="IPR027417">
    <property type="entry name" value="P-loop_NTPase"/>
</dbReference>
<dbReference type="GO" id="GO:0031683">
    <property type="term" value="F:G-protein beta/gamma-subunit complex binding"/>
    <property type="evidence" value="ECO:0007669"/>
    <property type="project" value="InterPro"/>
</dbReference>
<dbReference type="SMART" id="SM00275">
    <property type="entry name" value="G_alpha"/>
    <property type="match status" value="1"/>
</dbReference>
<name>A0AAV5RH21_STABA</name>
<evidence type="ECO:0000313" key="9">
    <source>
        <dbReference type="Proteomes" id="UP001362899"/>
    </source>
</evidence>
<keyword evidence="9" id="KW-1185">Reference proteome</keyword>
<dbReference type="AlphaFoldDB" id="A0AAV5RH21"/>
<sequence length="473" mass="53275">MGCTSSKVRPEPSQQASPASAGAVSSASKKNMPLTRAKALSKINAVVDKEIQNLQRNSVQKALFLGTGESGKSTLFKQMRLTYGKGFTDFERMQYGKLVWNETLRTMRMLVDLCDEDLLEFDSELSTVPDLKKAADWWIGDQMPLDVAYSKNVLQSLDLTREAFLKQESSTEARAFLQSHMIPKNDANSAFKVNNNILQGNKEPVTSLHLLGQGVPFYKLELAMAPKVFPPEDEVPTIAEIGKAVYILWKRCPNQLKQLVASNCLSVETNAAFFLNKVKELQVPGYLASNEDIIHARIKTTGITTAQFKVNNQDLVVTDVGGQRIERRKWIYSFDDVTCVLFVASVSEYDMGLVEDASVNRLDEALATFSQTVNSQWFRAKSVQLFLNKTDILQEKCKISKFSNFFPKFKGDNNDPEQIMDFIEEQFKSRFRSSGRSLYVHRTCATDTKAMKFVISSVSDMILMENMKWAGMI</sequence>
<dbReference type="EMBL" id="BTGC01000003">
    <property type="protein sequence ID" value="GMM49886.1"/>
    <property type="molecule type" value="Genomic_DNA"/>
</dbReference>
<organism evidence="8 9">
    <name type="scientific">Starmerella bacillaris</name>
    <name type="common">Yeast</name>
    <name type="synonym">Candida zemplinina</name>
    <dbReference type="NCBI Taxonomy" id="1247836"/>
    <lineage>
        <taxon>Eukaryota</taxon>
        <taxon>Fungi</taxon>
        <taxon>Dikarya</taxon>
        <taxon>Ascomycota</taxon>
        <taxon>Saccharomycotina</taxon>
        <taxon>Dipodascomycetes</taxon>
        <taxon>Dipodascales</taxon>
        <taxon>Trichomonascaceae</taxon>
        <taxon>Starmerella</taxon>
    </lineage>
</organism>